<protein>
    <submittedName>
        <fullName evidence="2">Uncharacterized protein</fullName>
    </submittedName>
</protein>
<keyword evidence="1" id="KW-0812">Transmembrane</keyword>
<name>A0A1I1DN83_9BACT</name>
<feature type="transmembrane region" description="Helical" evidence="1">
    <location>
        <begin position="51"/>
        <end position="73"/>
    </location>
</feature>
<keyword evidence="1" id="KW-1133">Transmembrane helix</keyword>
<sequence>MQKFTFLLSLSAISIYFLLLAAGQDAAAQLIRVQRIGKLESDAISLQVLDLALLVIIAALFAFCVWLIFKILLKRMGFDALTTKLMIRVAILGLLVGAGTVWPVSNILKYKNAIALLEK</sequence>
<feature type="transmembrane region" description="Helical" evidence="1">
    <location>
        <begin position="85"/>
        <end position="104"/>
    </location>
</feature>
<evidence type="ECO:0000313" key="3">
    <source>
        <dbReference type="Proteomes" id="UP000199514"/>
    </source>
</evidence>
<reference evidence="2 3" key="1">
    <citation type="submission" date="2016-10" db="EMBL/GenBank/DDBJ databases">
        <authorList>
            <person name="de Groot N.N."/>
        </authorList>
    </citation>
    <scope>NUCLEOTIDE SEQUENCE [LARGE SCALE GENOMIC DNA]</scope>
    <source>
        <strain evidence="2 3">DSM 6793</strain>
    </source>
</reference>
<accession>A0A1I1DN83</accession>
<dbReference type="EMBL" id="FOLE01000001">
    <property type="protein sequence ID" value="SFB76297.1"/>
    <property type="molecule type" value="Genomic_DNA"/>
</dbReference>
<dbReference type="RefSeq" id="WP_091506272.1">
    <property type="nucleotide sequence ID" value="NZ_FOLE01000001.1"/>
</dbReference>
<proteinExistence type="predicted"/>
<gene>
    <name evidence="2" type="ORF">SAMN05421780_101344</name>
</gene>
<evidence type="ECO:0000313" key="2">
    <source>
        <dbReference type="EMBL" id="SFB76297.1"/>
    </source>
</evidence>
<evidence type="ECO:0000256" key="1">
    <source>
        <dbReference type="SAM" id="Phobius"/>
    </source>
</evidence>
<keyword evidence="3" id="KW-1185">Reference proteome</keyword>
<dbReference type="Proteomes" id="UP000199514">
    <property type="component" value="Unassembled WGS sequence"/>
</dbReference>
<dbReference type="STRING" id="927664.SAMN05421780_101344"/>
<dbReference type="AlphaFoldDB" id="A0A1I1DN83"/>
<organism evidence="2 3">
    <name type="scientific">Flexibacter flexilis DSM 6793</name>
    <dbReference type="NCBI Taxonomy" id="927664"/>
    <lineage>
        <taxon>Bacteria</taxon>
        <taxon>Pseudomonadati</taxon>
        <taxon>Bacteroidota</taxon>
        <taxon>Cytophagia</taxon>
        <taxon>Cytophagales</taxon>
        <taxon>Flexibacteraceae</taxon>
        <taxon>Flexibacter</taxon>
    </lineage>
</organism>
<keyword evidence="1" id="KW-0472">Membrane</keyword>